<dbReference type="AlphaFoldDB" id="A0A916UAG9"/>
<dbReference type="InterPro" id="IPR052556">
    <property type="entry name" value="PolySynth_Transporter"/>
</dbReference>
<feature type="transmembrane region" description="Helical" evidence="5">
    <location>
        <begin position="85"/>
        <end position="107"/>
    </location>
</feature>
<dbReference type="PANTHER" id="PTHR43424:SF1">
    <property type="entry name" value="LOCUS PUTATIVE PROTEIN 1-RELATED"/>
    <property type="match status" value="1"/>
</dbReference>
<feature type="transmembrane region" description="Helical" evidence="5">
    <location>
        <begin position="290"/>
        <end position="315"/>
    </location>
</feature>
<keyword evidence="4 5" id="KW-0472">Membrane</keyword>
<reference evidence="6" key="1">
    <citation type="journal article" date="2014" name="Int. J. Syst. Evol. Microbiol.">
        <title>Complete genome sequence of Corynebacterium casei LMG S-19264T (=DSM 44701T), isolated from a smear-ripened cheese.</title>
        <authorList>
            <consortium name="US DOE Joint Genome Institute (JGI-PGF)"/>
            <person name="Walter F."/>
            <person name="Albersmeier A."/>
            <person name="Kalinowski J."/>
            <person name="Ruckert C."/>
        </authorList>
    </citation>
    <scope>NUCLEOTIDE SEQUENCE</scope>
    <source>
        <strain evidence="6">CGMCC 1.15343</strain>
    </source>
</reference>
<dbReference type="Pfam" id="PF01943">
    <property type="entry name" value="Polysacc_synt"/>
    <property type="match status" value="1"/>
</dbReference>
<reference evidence="6" key="2">
    <citation type="submission" date="2020-09" db="EMBL/GenBank/DDBJ databases">
        <authorList>
            <person name="Sun Q."/>
            <person name="Zhou Y."/>
        </authorList>
    </citation>
    <scope>NUCLEOTIDE SEQUENCE</scope>
    <source>
        <strain evidence="6">CGMCC 1.15343</strain>
    </source>
</reference>
<comment type="caution">
    <text evidence="6">The sequence shown here is derived from an EMBL/GenBank/DDBJ whole genome shotgun (WGS) entry which is preliminary data.</text>
</comment>
<feature type="transmembrane region" description="Helical" evidence="5">
    <location>
        <begin position="169"/>
        <end position="189"/>
    </location>
</feature>
<dbReference type="EMBL" id="BMIL01000005">
    <property type="protein sequence ID" value="GGC65034.1"/>
    <property type="molecule type" value="Genomic_DNA"/>
</dbReference>
<dbReference type="GO" id="GO:0016020">
    <property type="term" value="C:membrane"/>
    <property type="evidence" value="ECO:0007669"/>
    <property type="project" value="UniProtKB-SubCell"/>
</dbReference>
<feature type="transmembrane region" description="Helical" evidence="5">
    <location>
        <begin position="113"/>
        <end position="134"/>
    </location>
</feature>
<feature type="transmembrane region" description="Helical" evidence="5">
    <location>
        <begin position="408"/>
        <end position="431"/>
    </location>
</feature>
<dbReference type="InterPro" id="IPR002797">
    <property type="entry name" value="Polysacc_synth"/>
</dbReference>
<feature type="transmembrane region" description="Helical" evidence="5">
    <location>
        <begin position="7"/>
        <end position="27"/>
    </location>
</feature>
<keyword evidence="2 5" id="KW-0812">Transmembrane</keyword>
<feature type="transmembrane region" description="Helical" evidence="5">
    <location>
        <begin position="383"/>
        <end position="401"/>
    </location>
</feature>
<evidence type="ECO:0000256" key="3">
    <source>
        <dbReference type="ARBA" id="ARBA00022989"/>
    </source>
</evidence>
<evidence type="ECO:0000256" key="4">
    <source>
        <dbReference type="ARBA" id="ARBA00023136"/>
    </source>
</evidence>
<sequence>MSVFKKNLFYNTLLSISQVLFPLITFPYSSRILGPEGMGAVNFADNFTTYFLLVAALGIPLYGVREIAKVKDNPAALSKVFSELLFIHLATSLIAVVILFGLSYSIGRLRSDFALYQIGMSVVLGSVFIAEWFFQGTEQFKYIAIRSVAIRLFTIILLFLLVHTPEDKTLFYGLNLLAVVLAAMANMYAIRRMVKLTFRELSFKRHFRPLLIIFSNSVVTTIYLVFDTIILGFITSDQHVGYYSASMRISKLSLAVIGALSAVLLPRLTMAFQNKNFDEAGVLLDKSINFVIFLSIPIALGTLCLSREIILLFAGNQYLPAVLSLQVLCFIVIFVGIAQVFSHQILLPMHMEKMILYASIIGVLVSLLLNFTLIPIFKHVGAAMSSLATEAVVTIVLFLFVRKAVKFAFPFMALIQSVLTCGVFFIIKYAVLQLTHHAVAVILLTAFLSALTYLLCQVFIWKNKHVLDILSGIGIFSFLKKGDL</sequence>
<dbReference type="RefSeq" id="WP_188626583.1">
    <property type="nucleotide sequence ID" value="NZ_BMIL01000005.1"/>
</dbReference>
<feature type="transmembrane region" description="Helical" evidence="5">
    <location>
        <begin position="354"/>
        <end position="377"/>
    </location>
</feature>
<name>A0A916UAG9_9SPHI</name>
<dbReference type="Proteomes" id="UP000651668">
    <property type="component" value="Unassembled WGS sequence"/>
</dbReference>
<dbReference type="PANTHER" id="PTHR43424">
    <property type="entry name" value="LOCUS PUTATIVE PROTEIN 1-RELATED"/>
    <property type="match status" value="1"/>
</dbReference>
<feature type="transmembrane region" description="Helical" evidence="5">
    <location>
        <begin position="437"/>
        <end position="461"/>
    </location>
</feature>
<organism evidence="6 7">
    <name type="scientific">Pedobacter quisquiliarum</name>
    <dbReference type="NCBI Taxonomy" id="1834438"/>
    <lineage>
        <taxon>Bacteria</taxon>
        <taxon>Pseudomonadati</taxon>
        <taxon>Bacteroidota</taxon>
        <taxon>Sphingobacteriia</taxon>
        <taxon>Sphingobacteriales</taxon>
        <taxon>Sphingobacteriaceae</taxon>
        <taxon>Pedobacter</taxon>
    </lineage>
</organism>
<keyword evidence="3 5" id="KW-1133">Transmembrane helix</keyword>
<feature type="transmembrane region" description="Helical" evidence="5">
    <location>
        <begin position="143"/>
        <end position="163"/>
    </location>
</feature>
<feature type="transmembrane region" description="Helical" evidence="5">
    <location>
        <begin position="249"/>
        <end position="269"/>
    </location>
</feature>
<evidence type="ECO:0000256" key="1">
    <source>
        <dbReference type="ARBA" id="ARBA00004141"/>
    </source>
</evidence>
<feature type="transmembrane region" description="Helical" evidence="5">
    <location>
        <begin position="210"/>
        <end position="234"/>
    </location>
</feature>
<feature type="transmembrane region" description="Helical" evidence="5">
    <location>
        <begin position="47"/>
        <end position="64"/>
    </location>
</feature>
<gene>
    <name evidence="6" type="ORF">GCM10011387_18350</name>
</gene>
<keyword evidence="7" id="KW-1185">Reference proteome</keyword>
<proteinExistence type="predicted"/>
<evidence type="ECO:0000256" key="2">
    <source>
        <dbReference type="ARBA" id="ARBA00022692"/>
    </source>
</evidence>
<comment type="subcellular location">
    <subcellularLocation>
        <location evidence="1">Membrane</location>
        <topology evidence="1">Multi-pass membrane protein</topology>
    </subcellularLocation>
</comment>
<protein>
    <submittedName>
        <fullName evidence="6">Polysaccharide biosynthesis protein</fullName>
    </submittedName>
</protein>
<evidence type="ECO:0000313" key="7">
    <source>
        <dbReference type="Proteomes" id="UP000651668"/>
    </source>
</evidence>
<evidence type="ECO:0000256" key="5">
    <source>
        <dbReference type="SAM" id="Phobius"/>
    </source>
</evidence>
<feature type="transmembrane region" description="Helical" evidence="5">
    <location>
        <begin position="321"/>
        <end position="342"/>
    </location>
</feature>
<dbReference type="CDD" id="cd13128">
    <property type="entry name" value="MATE_Wzx_like"/>
    <property type="match status" value="1"/>
</dbReference>
<accession>A0A916UAG9</accession>
<evidence type="ECO:0000313" key="6">
    <source>
        <dbReference type="EMBL" id="GGC65034.1"/>
    </source>
</evidence>